<evidence type="ECO:0000313" key="3">
    <source>
        <dbReference type="Proteomes" id="UP000195602"/>
    </source>
</evidence>
<dbReference type="Proteomes" id="UP000195602">
    <property type="component" value="Unassembled WGS sequence"/>
</dbReference>
<sequence>MEEGGLPTFEILGRKAEKARREETPKTGNMSFFGKFKRQMASLYGHRHLDAEQRAELTILKST</sequence>
<feature type="region of interest" description="Disordered" evidence="1">
    <location>
        <begin position="1"/>
        <end position="31"/>
    </location>
</feature>
<feature type="compositionally biased region" description="Basic and acidic residues" evidence="1">
    <location>
        <begin position="12"/>
        <end position="25"/>
    </location>
</feature>
<organism evidence="2 3">
    <name type="scientific">Clavispora lusitaniae</name>
    <name type="common">Candida lusitaniae</name>
    <dbReference type="NCBI Taxonomy" id="36911"/>
    <lineage>
        <taxon>Eukaryota</taxon>
        <taxon>Fungi</taxon>
        <taxon>Dikarya</taxon>
        <taxon>Ascomycota</taxon>
        <taxon>Saccharomycotina</taxon>
        <taxon>Pichiomycetes</taxon>
        <taxon>Metschnikowiaceae</taxon>
        <taxon>Clavispora</taxon>
    </lineage>
</organism>
<dbReference type="EMBL" id="LYUB02000003">
    <property type="protein sequence ID" value="OVF10099.1"/>
    <property type="molecule type" value="Genomic_DNA"/>
</dbReference>
<evidence type="ECO:0000313" key="2">
    <source>
        <dbReference type="EMBL" id="OVF10099.1"/>
    </source>
</evidence>
<gene>
    <name evidence="2" type="ORF">A9F13_03g02420</name>
</gene>
<reference evidence="2 3" key="1">
    <citation type="submission" date="2017-04" db="EMBL/GenBank/DDBJ databases">
        <title>Draft genome of the yeast Clavispora lusitaniae type strain CBS 6936.</title>
        <authorList>
            <person name="Durrens P."/>
            <person name="Klopp C."/>
            <person name="Biteau N."/>
            <person name="Fitton-Ouhabi V."/>
            <person name="Dementhon K."/>
            <person name="Accoceberry I."/>
            <person name="Sherman D.J."/>
            <person name="Noel T."/>
        </authorList>
    </citation>
    <scope>NUCLEOTIDE SEQUENCE [LARGE SCALE GENOMIC DNA]</scope>
    <source>
        <strain evidence="2 3">CBS 6936</strain>
    </source>
</reference>
<comment type="caution">
    <text evidence="2">The sequence shown here is derived from an EMBL/GenBank/DDBJ whole genome shotgun (WGS) entry which is preliminary data.</text>
</comment>
<evidence type="ECO:0000256" key="1">
    <source>
        <dbReference type="SAM" id="MobiDB-lite"/>
    </source>
</evidence>
<protein>
    <submittedName>
        <fullName evidence="2">Uncharacterized protein</fullName>
    </submittedName>
</protein>
<dbReference type="KEGG" id="clus:A9F13_03g02420"/>
<name>A0AA91T3B6_CLALS</name>
<proteinExistence type="predicted"/>
<dbReference type="AlphaFoldDB" id="A0AA91T3B6"/>
<accession>A0AA91T3B6</accession>